<dbReference type="PROSITE" id="PS51257">
    <property type="entry name" value="PROKAR_LIPOPROTEIN"/>
    <property type="match status" value="1"/>
</dbReference>
<protein>
    <submittedName>
        <fullName evidence="1">Uncharacterized protein</fullName>
    </submittedName>
</protein>
<comment type="caution">
    <text evidence="1">The sequence shown here is derived from an EMBL/GenBank/DDBJ whole genome shotgun (WGS) entry which is preliminary data.</text>
</comment>
<reference evidence="1 2" key="1">
    <citation type="submission" date="2019-03" db="EMBL/GenBank/DDBJ databases">
        <title>Ramlibacter henchirensis DSM 14656, whole genome shotgun sequence.</title>
        <authorList>
            <person name="Zhang X."/>
            <person name="Feng G."/>
            <person name="Zhu H."/>
        </authorList>
    </citation>
    <scope>NUCLEOTIDE SEQUENCE [LARGE SCALE GENOMIC DNA]</scope>
    <source>
        <strain evidence="1 2">DSM 14656</strain>
    </source>
</reference>
<proteinExistence type="predicted"/>
<name>A0A4Z0C5E6_9BURK</name>
<gene>
    <name evidence="1" type="ORF">EZ313_05945</name>
</gene>
<dbReference type="EMBL" id="SMLM01000001">
    <property type="protein sequence ID" value="TFZ06184.1"/>
    <property type="molecule type" value="Genomic_DNA"/>
</dbReference>
<dbReference type="Proteomes" id="UP000298180">
    <property type="component" value="Unassembled WGS sequence"/>
</dbReference>
<sequence>MDQTGKVRCIAIFASVVLASVGIGCAQPGKGVDLDGSWLFDADATEKLSAELRAKPLHSVFHWISLSCSTGLIVQPDLLLVKKLGPEAPMQLPRTGGEAHDRRYSEKGKIRGMLVRAHGSRLLVEHEGFADIPPLLWTRVPAEALGTDRTKEQLDKCRATLLRTDER</sequence>
<dbReference type="RefSeq" id="WP_135262271.1">
    <property type="nucleotide sequence ID" value="NZ_SMLM01000001.1"/>
</dbReference>
<dbReference type="AlphaFoldDB" id="A0A4Z0C5E6"/>
<keyword evidence="2" id="KW-1185">Reference proteome</keyword>
<organism evidence="1 2">
    <name type="scientific">Ramlibacter henchirensis</name>
    <dbReference type="NCBI Taxonomy" id="204072"/>
    <lineage>
        <taxon>Bacteria</taxon>
        <taxon>Pseudomonadati</taxon>
        <taxon>Pseudomonadota</taxon>
        <taxon>Betaproteobacteria</taxon>
        <taxon>Burkholderiales</taxon>
        <taxon>Comamonadaceae</taxon>
        <taxon>Ramlibacter</taxon>
    </lineage>
</organism>
<evidence type="ECO:0000313" key="1">
    <source>
        <dbReference type="EMBL" id="TFZ06184.1"/>
    </source>
</evidence>
<accession>A0A4Z0C5E6</accession>
<evidence type="ECO:0000313" key="2">
    <source>
        <dbReference type="Proteomes" id="UP000298180"/>
    </source>
</evidence>